<dbReference type="PROSITE" id="PS50075">
    <property type="entry name" value="CARRIER"/>
    <property type="match status" value="1"/>
</dbReference>
<dbReference type="GO" id="GO:0000035">
    <property type="term" value="F:acyl binding"/>
    <property type="evidence" value="ECO:0007669"/>
    <property type="project" value="TreeGrafter"/>
</dbReference>
<keyword evidence="1" id="KW-0596">Phosphopantetheine</keyword>
<feature type="non-terminal residue" evidence="4">
    <location>
        <position position="1"/>
    </location>
</feature>
<reference evidence="4" key="1">
    <citation type="journal article" date="2014" name="Front. Microbiol.">
        <title>High frequency of phylogenetically diverse reductive dehalogenase-homologous genes in deep subseafloor sedimentary metagenomes.</title>
        <authorList>
            <person name="Kawai M."/>
            <person name="Futagami T."/>
            <person name="Toyoda A."/>
            <person name="Takaki Y."/>
            <person name="Nishi S."/>
            <person name="Hori S."/>
            <person name="Arai W."/>
            <person name="Tsubouchi T."/>
            <person name="Morono Y."/>
            <person name="Uchiyama I."/>
            <person name="Ito T."/>
            <person name="Fujiyama A."/>
            <person name="Inagaki F."/>
            <person name="Takami H."/>
        </authorList>
    </citation>
    <scope>NUCLEOTIDE SEQUENCE</scope>
    <source>
        <strain evidence="4">Expedition CK06-06</strain>
    </source>
</reference>
<dbReference type="Pfam" id="PF00550">
    <property type="entry name" value="PP-binding"/>
    <property type="match status" value="1"/>
</dbReference>
<proteinExistence type="predicted"/>
<dbReference type="InterPro" id="IPR036736">
    <property type="entry name" value="ACP-like_sf"/>
</dbReference>
<dbReference type="PANTHER" id="PTHR20863">
    <property type="entry name" value="ACYL CARRIER PROTEIN"/>
    <property type="match status" value="1"/>
</dbReference>
<dbReference type="Gene3D" id="1.10.1200.10">
    <property type="entry name" value="ACP-like"/>
    <property type="match status" value="1"/>
</dbReference>
<name>X1BVB5_9ZZZZ</name>
<organism evidence="4">
    <name type="scientific">marine sediment metagenome</name>
    <dbReference type="NCBI Taxonomy" id="412755"/>
    <lineage>
        <taxon>unclassified sequences</taxon>
        <taxon>metagenomes</taxon>
        <taxon>ecological metagenomes</taxon>
    </lineage>
</organism>
<dbReference type="InterPro" id="IPR009081">
    <property type="entry name" value="PP-bd_ACP"/>
</dbReference>
<feature type="domain" description="Carrier" evidence="3">
    <location>
        <begin position="1"/>
        <end position="41"/>
    </location>
</feature>
<evidence type="ECO:0000256" key="2">
    <source>
        <dbReference type="ARBA" id="ARBA00022553"/>
    </source>
</evidence>
<sequence length="41" mass="4625">SLDIVEMVMAIEEEFNIEIPDEDVEKVLSVNDVINYIQSAA</sequence>
<evidence type="ECO:0000256" key="1">
    <source>
        <dbReference type="ARBA" id="ARBA00022450"/>
    </source>
</evidence>
<dbReference type="InterPro" id="IPR003231">
    <property type="entry name" value="ACP"/>
</dbReference>
<accession>X1BVB5</accession>
<dbReference type="EMBL" id="BART01016955">
    <property type="protein sequence ID" value="GAG88128.1"/>
    <property type="molecule type" value="Genomic_DNA"/>
</dbReference>
<dbReference type="PANTHER" id="PTHR20863:SF76">
    <property type="entry name" value="CARRIER DOMAIN-CONTAINING PROTEIN"/>
    <property type="match status" value="1"/>
</dbReference>
<dbReference type="SUPFAM" id="SSF47336">
    <property type="entry name" value="ACP-like"/>
    <property type="match status" value="1"/>
</dbReference>
<keyword evidence="2" id="KW-0597">Phosphoprotein</keyword>
<evidence type="ECO:0000313" key="4">
    <source>
        <dbReference type="EMBL" id="GAG88128.1"/>
    </source>
</evidence>
<gene>
    <name evidence="4" type="ORF">S01H4_32437</name>
</gene>
<dbReference type="GO" id="GO:0000036">
    <property type="term" value="F:acyl carrier activity"/>
    <property type="evidence" value="ECO:0007669"/>
    <property type="project" value="TreeGrafter"/>
</dbReference>
<comment type="caution">
    <text evidence="4">The sequence shown here is derived from an EMBL/GenBank/DDBJ whole genome shotgun (WGS) entry which is preliminary data.</text>
</comment>
<protein>
    <recommendedName>
        <fullName evidence="3">Carrier domain-containing protein</fullName>
    </recommendedName>
</protein>
<dbReference type="AlphaFoldDB" id="X1BVB5"/>
<evidence type="ECO:0000259" key="3">
    <source>
        <dbReference type="PROSITE" id="PS50075"/>
    </source>
</evidence>